<dbReference type="GO" id="GO:0051301">
    <property type="term" value="P:cell division"/>
    <property type="evidence" value="ECO:0007669"/>
    <property type="project" value="UniProtKB-KW"/>
</dbReference>
<dbReference type="FunFam" id="3.30.160.60:FF:001557">
    <property type="entry name" value="Transcription factor E4F1"/>
    <property type="match status" value="1"/>
</dbReference>
<feature type="compositionally biased region" description="Polar residues" evidence="28">
    <location>
        <begin position="798"/>
        <end position="812"/>
    </location>
</feature>
<evidence type="ECO:0000313" key="32">
    <source>
        <dbReference type="Proteomes" id="UP001311232"/>
    </source>
</evidence>
<dbReference type="FunFam" id="3.30.160.60:FF:000446">
    <property type="entry name" value="Zinc finger protein"/>
    <property type="match status" value="1"/>
</dbReference>
<sequence length="1337" mass="146832">MNAENNHTAETDKEQTTNGTDTITIQTTLGDEDDDVHKCGRCQFEFSSLEAFIQHKLQQSCKRLETNEAAQEVNHQVPSNTRSSTFKIKTDGISAGIPPGTTDDESSGPMGRGHRKKIASIKVADQSDKISAFVSENTDGERQTFKVNQAGRYICHLCEKTFKTTNILRTHMKTHSDQKNFACELCGTSFRTKGSLIRHNRRHTDERPYRCTLCGQSFRESGALTRHLKSLTPCTEKIRFVQYKEILVSKDGVQKGVEADRAPAVSQQEVVVVEQQAEDQETGEAQAGVVSVVEAGSQEVLRQVHFTVEVDGTTQEQQVVVDQSQADALAAAAAAGDSLICQAIINSGIALGTEETVVVEASQTTQEMDKDGSDPTDVDQSVIEIQVKEEFEEMEEETADDRASCKLYTCPHCSRSFKGLNYFRFHVKGHLGYKPFKCTLCQKEFLTGYLLKKHMEVHVSERRYKCGECGKLYKTIGHVREHMRAHSDERPYRCHRCNKGYKTKNALQVHQRTHGDEKPYVCEFCLRGFREKGSLVRHIRHHTGERPFKCPRCGRGFAEHGTLNRHMRAKGQGDGHRENVKDSGGCNKENSEQQGAVVGEQASVDSLSTEEVMPEDPHAVLVEFSSVVADTQEYIIKTQTGEEMQEEVTLIQDSQNEMGNQIMKVVQQIVSQSHSAGGHQIIVRNVGEDEEGASISDCGDTITIATPESLTEQVAMTLASAISDGTLLATRGTTEDAEGTVTMVTTEQAVEEEIQMVQQQEEYVITSQEEVEPSERASSTQATVGDTRGFGPRLRLDSLTQDGEPDSQTLSAPQLPTAALLIQGGGKNWPSQSTNRIQGGGETGQVEEQHEGVGGALFGCIDPLAGGEERLAGTCPAASRARMRRFLSRKGRFSLRQSKSGTRSAAKDFYLGLPATNQNWPEAFGFRLGGTGPSYILSVVEGSSAFLAGLQPGDQVVDIEGQDVTNLSTPALIALAQTLKTVPPSIGVVSRIEQIDITPGPDGRFGFTIVGDSPLMVEECMPGGPAACSGLKVNDYVMEVNGIPVKHHETAAAMIKAAQGRPLRLGVLSMARRPKRLSSSMRVLSQSGDSIRESRAHKAMEFNKKVEEVLGEEPDVKEQLFEVLKQYAADRDVESLAEALPDILITEDHQQLIDSVSTQLIAAAASLLLVLEMCRRMNAENYADASHTHADVLALKSHAGRNYELLPQAVRKHRNSPERSPSSSVEKSTGLEDLSLTTSASRMMDNLMRRIIFELLTRGSALVDSDPYLSVRELKNGTTPTISLSSFGCSPSLQRVLLRSRTPSHFSFASSSSFVRESCSNYMESHWDREEAFALLN</sequence>
<dbReference type="SUPFAM" id="SSF50156">
    <property type="entry name" value="PDZ domain-like"/>
    <property type="match status" value="2"/>
</dbReference>
<evidence type="ECO:0000256" key="24">
    <source>
        <dbReference type="ARBA" id="ARBA00075006"/>
    </source>
</evidence>
<keyword evidence="18" id="KW-0238">DNA-binding</keyword>
<dbReference type="Pfam" id="PF00595">
    <property type="entry name" value="PDZ"/>
    <property type="match status" value="2"/>
</dbReference>
<accession>A0AAV9QXV0</accession>
<evidence type="ECO:0000256" key="20">
    <source>
        <dbReference type="ARBA" id="ARBA00023242"/>
    </source>
</evidence>
<gene>
    <name evidence="31" type="ORF">CRENBAI_015340</name>
</gene>
<dbReference type="InterPro" id="IPR036236">
    <property type="entry name" value="Znf_C2H2_sf"/>
</dbReference>
<dbReference type="FunFam" id="3.30.160.60:FF:000702">
    <property type="entry name" value="Transcription factor E4F1 isoform 1"/>
    <property type="match status" value="1"/>
</dbReference>
<keyword evidence="12" id="KW-0677">Repeat</keyword>
<dbReference type="Gene3D" id="1.20.1160.20">
    <property type="match status" value="1"/>
</dbReference>
<evidence type="ECO:0000256" key="11">
    <source>
        <dbReference type="ARBA" id="ARBA00022723"/>
    </source>
</evidence>
<dbReference type="EMBL" id="JAHHUM010002625">
    <property type="protein sequence ID" value="KAK5602204.1"/>
    <property type="molecule type" value="Genomic_DNA"/>
</dbReference>
<keyword evidence="8" id="KW-0341">Growth regulation</keyword>
<dbReference type="GO" id="GO:0005737">
    <property type="term" value="C:cytoplasm"/>
    <property type="evidence" value="ECO:0007669"/>
    <property type="project" value="UniProtKB-SubCell"/>
</dbReference>
<evidence type="ECO:0000256" key="2">
    <source>
        <dbReference type="ARBA" id="ARBA00004496"/>
    </source>
</evidence>
<dbReference type="GO" id="GO:0061630">
    <property type="term" value="F:ubiquitin protein ligase activity"/>
    <property type="evidence" value="ECO:0007669"/>
    <property type="project" value="UniProtKB-EC"/>
</dbReference>
<dbReference type="GO" id="GO:0045944">
    <property type="term" value="P:positive regulation of transcription by RNA polymerase II"/>
    <property type="evidence" value="ECO:0007669"/>
    <property type="project" value="UniProtKB-ARBA"/>
</dbReference>
<evidence type="ECO:0000256" key="26">
    <source>
        <dbReference type="ARBA" id="ARBA00083844"/>
    </source>
</evidence>
<dbReference type="EC" id="2.3.2.27" evidence="5"/>
<evidence type="ECO:0000256" key="25">
    <source>
        <dbReference type="ARBA" id="ARBA00076827"/>
    </source>
</evidence>
<dbReference type="GO" id="GO:0000977">
    <property type="term" value="F:RNA polymerase II transcription regulatory region sequence-specific DNA binding"/>
    <property type="evidence" value="ECO:0007669"/>
    <property type="project" value="TreeGrafter"/>
</dbReference>
<feature type="region of interest" description="Disordered" evidence="28">
    <location>
        <begin position="768"/>
        <end position="812"/>
    </location>
</feature>
<reference evidence="31 32" key="1">
    <citation type="submission" date="2021-06" db="EMBL/GenBank/DDBJ databases">
        <authorList>
            <person name="Palmer J.M."/>
        </authorList>
    </citation>
    <scope>NUCLEOTIDE SEQUENCE [LARGE SCALE GENOMIC DNA]</scope>
    <source>
        <strain evidence="31 32">MEX-2019</strain>
        <tissue evidence="31">Muscle</tissue>
    </source>
</reference>
<evidence type="ECO:0000256" key="4">
    <source>
        <dbReference type="ARBA" id="ARBA00004906"/>
    </source>
</evidence>
<evidence type="ECO:0000256" key="17">
    <source>
        <dbReference type="ARBA" id="ARBA00023015"/>
    </source>
</evidence>
<dbReference type="PROSITE" id="PS50106">
    <property type="entry name" value="PDZ"/>
    <property type="match status" value="2"/>
</dbReference>
<evidence type="ECO:0000256" key="15">
    <source>
        <dbReference type="ARBA" id="ARBA00022786"/>
    </source>
</evidence>
<evidence type="ECO:0000256" key="12">
    <source>
        <dbReference type="ARBA" id="ARBA00022737"/>
    </source>
</evidence>
<feature type="domain" description="C2H2-type" evidence="30">
    <location>
        <begin position="520"/>
        <end position="547"/>
    </location>
</feature>
<dbReference type="SUPFAM" id="SSF57667">
    <property type="entry name" value="beta-beta-alpha zinc fingers"/>
    <property type="match status" value="5"/>
</dbReference>
<evidence type="ECO:0000256" key="23">
    <source>
        <dbReference type="ARBA" id="ARBA00068876"/>
    </source>
</evidence>
<feature type="region of interest" description="Disordered" evidence="28">
    <location>
        <begin position="567"/>
        <end position="602"/>
    </location>
</feature>
<dbReference type="Gene3D" id="2.30.42.10">
    <property type="match status" value="2"/>
</dbReference>
<dbReference type="CDD" id="cd00136">
    <property type="entry name" value="PDZ_canonical"/>
    <property type="match status" value="1"/>
</dbReference>
<evidence type="ECO:0000256" key="10">
    <source>
        <dbReference type="ARBA" id="ARBA00022679"/>
    </source>
</evidence>
<feature type="compositionally biased region" description="Basic and acidic residues" evidence="28">
    <location>
        <begin position="571"/>
        <end position="581"/>
    </location>
</feature>
<comment type="subcellular location">
    <subcellularLocation>
        <location evidence="2">Cytoplasm</location>
    </subcellularLocation>
    <subcellularLocation>
        <location evidence="3">Nucleus</location>
        <location evidence="3">Nucleoplasm</location>
    </subcellularLocation>
</comment>
<dbReference type="Gene3D" id="3.30.160.60">
    <property type="entry name" value="Classic Zinc Finger"/>
    <property type="match status" value="8"/>
</dbReference>
<dbReference type="SMART" id="SM00228">
    <property type="entry name" value="PDZ"/>
    <property type="match status" value="2"/>
</dbReference>
<evidence type="ECO:0000256" key="22">
    <source>
        <dbReference type="ARBA" id="ARBA00067631"/>
    </source>
</evidence>
<dbReference type="GO" id="GO:0008270">
    <property type="term" value="F:zinc ion binding"/>
    <property type="evidence" value="ECO:0007669"/>
    <property type="project" value="UniProtKB-KW"/>
</dbReference>
<keyword evidence="11" id="KW-0479">Metal-binding</keyword>
<feature type="domain" description="C2H2-type" evidence="30">
    <location>
        <begin position="209"/>
        <end position="238"/>
    </location>
</feature>
<keyword evidence="15" id="KW-0833">Ubl conjugation pathway</keyword>
<evidence type="ECO:0000256" key="18">
    <source>
        <dbReference type="ARBA" id="ARBA00023125"/>
    </source>
</evidence>
<dbReference type="PROSITE" id="PS00028">
    <property type="entry name" value="ZINC_FINGER_C2H2_1"/>
    <property type="match status" value="7"/>
</dbReference>
<dbReference type="FunFam" id="3.30.160.60:FF:000870">
    <property type="entry name" value="zinc finger protein 197 isoform X1"/>
    <property type="match status" value="1"/>
</dbReference>
<evidence type="ECO:0000256" key="13">
    <source>
        <dbReference type="ARBA" id="ARBA00022771"/>
    </source>
</evidence>
<comment type="caution">
    <text evidence="31">The sequence shown here is derived from an EMBL/GenBank/DDBJ whole genome shotgun (WGS) entry which is preliminary data.</text>
</comment>
<evidence type="ECO:0000256" key="28">
    <source>
        <dbReference type="SAM" id="MobiDB-lite"/>
    </source>
</evidence>
<evidence type="ECO:0000256" key="7">
    <source>
        <dbReference type="ARBA" id="ARBA00022491"/>
    </source>
</evidence>
<name>A0AAV9QXV0_9TELE</name>
<keyword evidence="10" id="KW-0808">Transferase</keyword>
<evidence type="ECO:0000256" key="21">
    <source>
        <dbReference type="ARBA" id="ARBA00023306"/>
    </source>
</evidence>
<dbReference type="PANTHER" id="PTHR24409:SF418">
    <property type="entry name" value="SI:CH73-221F6.1"/>
    <property type="match status" value="1"/>
</dbReference>
<feature type="domain" description="C2H2-type" evidence="30">
    <location>
        <begin position="153"/>
        <end position="180"/>
    </location>
</feature>
<dbReference type="Proteomes" id="UP001311232">
    <property type="component" value="Unassembled WGS sequence"/>
</dbReference>
<feature type="compositionally biased region" description="Polar residues" evidence="28">
    <location>
        <begin position="1218"/>
        <end position="1227"/>
    </location>
</feature>
<proteinExistence type="predicted"/>
<feature type="domain" description="C2H2-type" evidence="30">
    <location>
        <begin position="492"/>
        <end position="519"/>
    </location>
</feature>
<feature type="domain" description="C2H2-type" evidence="30">
    <location>
        <begin position="548"/>
        <end position="578"/>
    </location>
</feature>
<evidence type="ECO:0000256" key="27">
    <source>
        <dbReference type="PROSITE-ProRule" id="PRU00042"/>
    </source>
</evidence>
<evidence type="ECO:0000313" key="31">
    <source>
        <dbReference type="EMBL" id="KAK5602204.1"/>
    </source>
</evidence>
<comment type="pathway">
    <text evidence="4">Protein modification; protein ubiquitination.</text>
</comment>
<keyword evidence="16" id="KW-0862">Zinc</keyword>
<feature type="domain" description="PDZ" evidence="29">
    <location>
        <begin position="910"/>
        <end position="968"/>
    </location>
</feature>
<dbReference type="FunFam" id="3.30.160.60:FF:000145">
    <property type="entry name" value="Zinc finger protein 574"/>
    <property type="match status" value="1"/>
</dbReference>
<keyword evidence="32" id="KW-1185">Reference proteome</keyword>
<evidence type="ECO:0000256" key="8">
    <source>
        <dbReference type="ARBA" id="ARBA00022604"/>
    </source>
</evidence>
<keyword evidence="17" id="KW-0805">Transcription regulation</keyword>
<feature type="region of interest" description="Disordered" evidence="28">
    <location>
        <begin position="1"/>
        <end position="22"/>
    </location>
</feature>
<evidence type="ECO:0000256" key="19">
    <source>
        <dbReference type="ARBA" id="ARBA00023163"/>
    </source>
</evidence>
<dbReference type="FunFam" id="3.30.160.60:FF:000086">
    <property type="entry name" value="transcription factor E4F1 isoform X1"/>
    <property type="match status" value="1"/>
</dbReference>
<dbReference type="GO" id="GO:0000981">
    <property type="term" value="F:DNA-binding transcription factor activity, RNA polymerase II-specific"/>
    <property type="evidence" value="ECO:0007669"/>
    <property type="project" value="TreeGrafter"/>
</dbReference>
<dbReference type="Pfam" id="PF00096">
    <property type="entry name" value="zf-C2H2"/>
    <property type="match status" value="5"/>
</dbReference>
<keyword evidence="14" id="KW-0498">Mitosis</keyword>
<evidence type="ECO:0000259" key="30">
    <source>
        <dbReference type="PROSITE" id="PS50157"/>
    </source>
</evidence>
<comment type="catalytic activity">
    <reaction evidence="1">
        <text>S-ubiquitinyl-[E2 ubiquitin-conjugating enzyme]-L-cysteine + [acceptor protein]-L-lysine = [E2 ubiquitin-conjugating enzyme]-L-cysteine + N(6)-ubiquitinyl-[acceptor protein]-L-lysine.</text>
        <dbReference type="EC" id="2.3.2.27"/>
    </reaction>
</comment>
<evidence type="ECO:0000259" key="29">
    <source>
        <dbReference type="PROSITE" id="PS50106"/>
    </source>
</evidence>
<keyword evidence="13 27" id="KW-0863">Zinc-finger</keyword>
<feature type="domain" description="C2H2-type" evidence="30">
    <location>
        <begin position="436"/>
        <end position="463"/>
    </location>
</feature>
<organism evidence="31 32">
    <name type="scientific">Crenichthys baileyi</name>
    <name type="common">White River springfish</name>
    <dbReference type="NCBI Taxonomy" id="28760"/>
    <lineage>
        <taxon>Eukaryota</taxon>
        <taxon>Metazoa</taxon>
        <taxon>Chordata</taxon>
        <taxon>Craniata</taxon>
        <taxon>Vertebrata</taxon>
        <taxon>Euteleostomi</taxon>
        <taxon>Actinopterygii</taxon>
        <taxon>Neopterygii</taxon>
        <taxon>Teleostei</taxon>
        <taxon>Neoteleostei</taxon>
        <taxon>Acanthomorphata</taxon>
        <taxon>Ovalentaria</taxon>
        <taxon>Atherinomorphae</taxon>
        <taxon>Cyprinodontiformes</taxon>
        <taxon>Goodeidae</taxon>
        <taxon>Crenichthys</taxon>
    </lineage>
</organism>
<evidence type="ECO:0000256" key="1">
    <source>
        <dbReference type="ARBA" id="ARBA00000900"/>
    </source>
</evidence>
<evidence type="ECO:0000256" key="6">
    <source>
        <dbReference type="ARBA" id="ARBA00022490"/>
    </source>
</evidence>
<protein>
    <recommendedName>
        <fullName evidence="22">Transcription factor E4F1</fullName>
        <ecNumber evidence="5">2.3.2.27</ecNumber>
    </recommendedName>
    <alternativeName>
        <fullName evidence="24">Putative E3 ubiquitin-protein ligase E4F1</fullName>
    </alternativeName>
    <alternativeName>
        <fullName evidence="26">RING-type E3 ubiquitin transferase E4F1</fullName>
    </alternativeName>
    <alternativeName>
        <fullName evidence="25">Transcription factor E4F</fullName>
    </alternativeName>
    <alternativeName>
        <fullName evidence="23">Zinc finger protein 865</fullName>
    </alternativeName>
</protein>
<feature type="domain" description="C2H2-type" evidence="30">
    <location>
        <begin position="464"/>
        <end position="491"/>
    </location>
</feature>
<feature type="domain" description="C2H2-type" evidence="30">
    <location>
        <begin position="408"/>
        <end position="435"/>
    </location>
</feature>
<evidence type="ECO:0000256" key="3">
    <source>
        <dbReference type="ARBA" id="ARBA00004642"/>
    </source>
</evidence>
<feature type="compositionally biased region" description="Polar residues" evidence="28">
    <location>
        <begin position="73"/>
        <end position="87"/>
    </location>
</feature>
<evidence type="ECO:0000256" key="14">
    <source>
        <dbReference type="ARBA" id="ARBA00022776"/>
    </source>
</evidence>
<keyword evidence="7" id="KW-0678">Repressor</keyword>
<dbReference type="FunFam" id="3.30.160.60:FF:000100">
    <property type="entry name" value="Zinc finger 45-like"/>
    <property type="match status" value="1"/>
</dbReference>
<keyword evidence="20" id="KW-0539">Nucleus</keyword>
<dbReference type="Pfam" id="PF13912">
    <property type="entry name" value="zf-C2H2_6"/>
    <property type="match status" value="1"/>
</dbReference>
<dbReference type="InterPro" id="IPR001478">
    <property type="entry name" value="PDZ"/>
</dbReference>
<feature type="region of interest" description="Disordered" evidence="28">
    <location>
        <begin position="71"/>
        <end position="116"/>
    </location>
</feature>
<dbReference type="GO" id="GO:0005654">
    <property type="term" value="C:nucleoplasm"/>
    <property type="evidence" value="ECO:0007669"/>
    <property type="project" value="UniProtKB-SubCell"/>
</dbReference>
<keyword evidence="21" id="KW-0131">Cell cycle</keyword>
<dbReference type="PROSITE" id="PS50157">
    <property type="entry name" value="ZINC_FINGER_C2H2_2"/>
    <property type="match status" value="9"/>
</dbReference>
<dbReference type="SMART" id="SM00355">
    <property type="entry name" value="ZnF_C2H2"/>
    <property type="match status" value="10"/>
</dbReference>
<keyword evidence="19" id="KW-0804">Transcription</keyword>
<feature type="domain" description="C2H2-type" evidence="30">
    <location>
        <begin position="181"/>
        <end position="208"/>
    </location>
</feature>
<dbReference type="CDD" id="cd06743">
    <property type="entry name" value="PDZ1_L-delphilin-like"/>
    <property type="match status" value="1"/>
</dbReference>
<keyword evidence="9" id="KW-0132">Cell division</keyword>
<feature type="region of interest" description="Disordered" evidence="28">
    <location>
        <begin position="1211"/>
        <end position="1231"/>
    </location>
</feature>
<dbReference type="PANTHER" id="PTHR24409">
    <property type="entry name" value="ZINC FINGER PROTEIN 142"/>
    <property type="match status" value="1"/>
</dbReference>
<feature type="domain" description="PDZ" evidence="29">
    <location>
        <begin position="994"/>
        <end position="1058"/>
    </location>
</feature>
<keyword evidence="6" id="KW-0963">Cytoplasm</keyword>
<evidence type="ECO:0000256" key="5">
    <source>
        <dbReference type="ARBA" id="ARBA00012483"/>
    </source>
</evidence>
<evidence type="ECO:0000256" key="16">
    <source>
        <dbReference type="ARBA" id="ARBA00022833"/>
    </source>
</evidence>
<evidence type="ECO:0000256" key="9">
    <source>
        <dbReference type="ARBA" id="ARBA00022618"/>
    </source>
</evidence>
<dbReference type="InterPro" id="IPR013087">
    <property type="entry name" value="Znf_C2H2_type"/>
</dbReference>
<dbReference type="InterPro" id="IPR036034">
    <property type="entry name" value="PDZ_sf"/>
</dbReference>